<feature type="chain" id="PRO_5035766368" evidence="1">
    <location>
        <begin position="21"/>
        <end position="140"/>
    </location>
</feature>
<accession>A0A8S9WS32</accession>
<organism evidence="2 3">
    <name type="scientific">Apolygus lucorum</name>
    <name type="common">Small green plant bug</name>
    <name type="synonym">Lygocoris lucorum</name>
    <dbReference type="NCBI Taxonomy" id="248454"/>
    <lineage>
        <taxon>Eukaryota</taxon>
        <taxon>Metazoa</taxon>
        <taxon>Ecdysozoa</taxon>
        <taxon>Arthropoda</taxon>
        <taxon>Hexapoda</taxon>
        <taxon>Insecta</taxon>
        <taxon>Pterygota</taxon>
        <taxon>Neoptera</taxon>
        <taxon>Paraneoptera</taxon>
        <taxon>Hemiptera</taxon>
        <taxon>Heteroptera</taxon>
        <taxon>Panheteroptera</taxon>
        <taxon>Cimicomorpha</taxon>
        <taxon>Miridae</taxon>
        <taxon>Mirini</taxon>
        <taxon>Apolygus</taxon>
    </lineage>
</organism>
<evidence type="ECO:0000313" key="2">
    <source>
        <dbReference type="EMBL" id="KAF6198215.1"/>
    </source>
</evidence>
<proteinExistence type="predicted"/>
<sequence length="140" mass="15505">MRGIWTVLGVLWTLLTVGSAFRIPGDSIRDEAIRNDATSDPALEKFEVALNNYTRERGFYDAVKSAVAQVKLDSLMAVFKSIANINILSRISSSIINVFDARAYGSGLVNLVHWLTSRMADFHSKYIATGIRSSNFTSEL</sequence>
<evidence type="ECO:0000256" key="1">
    <source>
        <dbReference type="SAM" id="SignalP"/>
    </source>
</evidence>
<keyword evidence="1" id="KW-0732">Signal</keyword>
<gene>
    <name evidence="2" type="ORF">GE061_007962</name>
</gene>
<dbReference type="AlphaFoldDB" id="A0A8S9WS32"/>
<keyword evidence="3" id="KW-1185">Reference proteome</keyword>
<name>A0A8S9WS32_APOLU</name>
<comment type="caution">
    <text evidence="2">The sequence shown here is derived from an EMBL/GenBank/DDBJ whole genome shotgun (WGS) entry which is preliminary data.</text>
</comment>
<evidence type="ECO:0000313" key="3">
    <source>
        <dbReference type="Proteomes" id="UP000466442"/>
    </source>
</evidence>
<protein>
    <submittedName>
        <fullName evidence="2">Uncharacterized protein</fullName>
    </submittedName>
</protein>
<dbReference type="Proteomes" id="UP000466442">
    <property type="component" value="Linkage Group LG16"/>
</dbReference>
<feature type="signal peptide" evidence="1">
    <location>
        <begin position="1"/>
        <end position="20"/>
    </location>
</feature>
<dbReference type="EMBL" id="WIXP02000016">
    <property type="protein sequence ID" value="KAF6198215.1"/>
    <property type="molecule type" value="Genomic_DNA"/>
</dbReference>
<reference evidence="2" key="1">
    <citation type="journal article" date="2021" name="Mol. Ecol. Resour.">
        <title>Apolygus lucorum genome provides insights into omnivorousness and mesophyll feeding.</title>
        <authorList>
            <person name="Liu Y."/>
            <person name="Liu H."/>
            <person name="Wang H."/>
            <person name="Huang T."/>
            <person name="Liu B."/>
            <person name="Yang B."/>
            <person name="Yin L."/>
            <person name="Li B."/>
            <person name="Zhang Y."/>
            <person name="Zhang S."/>
            <person name="Jiang F."/>
            <person name="Zhang X."/>
            <person name="Ren Y."/>
            <person name="Wang B."/>
            <person name="Wang S."/>
            <person name="Lu Y."/>
            <person name="Wu K."/>
            <person name="Fan W."/>
            <person name="Wang G."/>
        </authorList>
    </citation>
    <scope>NUCLEOTIDE SEQUENCE</scope>
    <source>
        <strain evidence="2">12Hb</strain>
    </source>
</reference>